<dbReference type="AlphaFoldDB" id="A0A4C1Y2U1"/>
<reference evidence="1 2" key="1">
    <citation type="journal article" date="2019" name="Commun. Biol.">
        <title>The bagworm genome reveals a unique fibroin gene that provides high tensile strength.</title>
        <authorList>
            <person name="Kono N."/>
            <person name="Nakamura H."/>
            <person name="Ohtoshi R."/>
            <person name="Tomita M."/>
            <person name="Numata K."/>
            <person name="Arakawa K."/>
        </authorList>
    </citation>
    <scope>NUCLEOTIDE SEQUENCE [LARGE SCALE GENOMIC DNA]</scope>
</reference>
<comment type="caution">
    <text evidence="1">The sequence shown here is derived from an EMBL/GenBank/DDBJ whole genome shotgun (WGS) entry which is preliminary data.</text>
</comment>
<evidence type="ECO:0000313" key="2">
    <source>
        <dbReference type="Proteomes" id="UP000299102"/>
    </source>
</evidence>
<dbReference type="EMBL" id="BGZK01001067">
    <property type="protein sequence ID" value="GBP70208.1"/>
    <property type="molecule type" value="Genomic_DNA"/>
</dbReference>
<proteinExistence type="predicted"/>
<gene>
    <name evidence="1" type="ORF">EVAR_7474_1</name>
</gene>
<evidence type="ECO:0000313" key="1">
    <source>
        <dbReference type="EMBL" id="GBP70208.1"/>
    </source>
</evidence>
<name>A0A4C1Y2U1_EUMVA</name>
<accession>A0A4C1Y2U1</accession>
<dbReference type="Proteomes" id="UP000299102">
    <property type="component" value="Unassembled WGS sequence"/>
</dbReference>
<protein>
    <submittedName>
        <fullName evidence="1">Uncharacterized protein</fullName>
    </submittedName>
</protein>
<sequence length="104" mass="11901">MRRFSAPRSFLLRSSVSILRHCDAFVTNFTTTEFPHVDVIKPKAKGNQFTRAVHTLSANARRLGDHQRRTCIPGITLVRRDEGRVTDTLLNRKPTSKPSPFIKR</sequence>
<keyword evidence="2" id="KW-1185">Reference proteome</keyword>
<organism evidence="1 2">
    <name type="scientific">Eumeta variegata</name>
    <name type="common">Bagworm moth</name>
    <name type="synonym">Eumeta japonica</name>
    <dbReference type="NCBI Taxonomy" id="151549"/>
    <lineage>
        <taxon>Eukaryota</taxon>
        <taxon>Metazoa</taxon>
        <taxon>Ecdysozoa</taxon>
        <taxon>Arthropoda</taxon>
        <taxon>Hexapoda</taxon>
        <taxon>Insecta</taxon>
        <taxon>Pterygota</taxon>
        <taxon>Neoptera</taxon>
        <taxon>Endopterygota</taxon>
        <taxon>Lepidoptera</taxon>
        <taxon>Glossata</taxon>
        <taxon>Ditrysia</taxon>
        <taxon>Tineoidea</taxon>
        <taxon>Psychidae</taxon>
        <taxon>Oiketicinae</taxon>
        <taxon>Eumeta</taxon>
    </lineage>
</organism>